<evidence type="ECO:0000256" key="1">
    <source>
        <dbReference type="ARBA" id="ARBA00004418"/>
    </source>
</evidence>
<comment type="subcellular location">
    <subcellularLocation>
        <location evidence="1">Periplasm</location>
    </subcellularLocation>
</comment>
<organism evidence="4 5">
    <name type="scientific">Alginatibacterium sediminis</name>
    <dbReference type="NCBI Taxonomy" id="2164068"/>
    <lineage>
        <taxon>Bacteria</taxon>
        <taxon>Pseudomonadati</taxon>
        <taxon>Pseudomonadota</taxon>
        <taxon>Gammaproteobacteria</taxon>
        <taxon>Alteromonadales</taxon>
        <taxon>Alteromonadaceae</taxon>
        <taxon>Alginatibacterium</taxon>
    </lineage>
</organism>
<feature type="chain" id="PRO_5019158617" evidence="3">
    <location>
        <begin position="26"/>
        <end position="517"/>
    </location>
</feature>
<evidence type="ECO:0000313" key="5">
    <source>
        <dbReference type="Proteomes" id="UP000286482"/>
    </source>
</evidence>
<comment type="caution">
    <text evidence="4">The sequence shown here is derived from an EMBL/GenBank/DDBJ whole genome shotgun (WGS) entry which is preliminary data.</text>
</comment>
<dbReference type="GO" id="GO:0042597">
    <property type="term" value="C:periplasmic space"/>
    <property type="evidence" value="ECO:0007669"/>
    <property type="project" value="UniProtKB-SubCell"/>
</dbReference>
<evidence type="ECO:0000313" key="4">
    <source>
        <dbReference type="EMBL" id="RKF20003.1"/>
    </source>
</evidence>
<keyword evidence="3" id="KW-0732">Signal</keyword>
<dbReference type="EMBL" id="RAQO01000004">
    <property type="protein sequence ID" value="RKF20003.1"/>
    <property type="molecule type" value="Genomic_DNA"/>
</dbReference>
<feature type="signal peptide" evidence="3">
    <location>
        <begin position="1"/>
        <end position="25"/>
    </location>
</feature>
<dbReference type="PANTHER" id="PTHR43649:SF12">
    <property type="entry name" value="DIACETYLCHITOBIOSE BINDING PROTEIN DASA"/>
    <property type="match status" value="1"/>
</dbReference>
<proteinExistence type="inferred from homology"/>
<accession>A0A420EH46</accession>
<dbReference type="InterPro" id="IPR050490">
    <property type="entry name" value="Bact_solute-bd_prot1"/>
</dbReference>
<sequence>MQKLSISTLAALVAASMTLPVTASAADMNYKVTDKPLELTIHLHTKKYVYNDDWPVEKRAQELTNVSLKNVASMATNKSEEAFNLLIASGDLPDIVGGSSLKENVNQYGPQGAFLPLNDLIEEHAPNLKAFFDANKDILNAISAADGNLYFIPYVPDGKFARAYFIRQDWLKAVGKETPQNIDELHDVLVAFRDGDPNGNGKKDEIPLFARQWEELIRLVTLWDGRVSGSDTYHDFYVQDGEIRHGYSEEGYKVGISNLAKWYAEGLIDPEVFTRGSRAREYLLSNDLGGMTHDWFASTSSYNDSVSEKIPEFSFKAFIPPEGISGKRVEANRRTKVKPEGWAISYTNEHPVETIKYFDFWFTEEGRNLSNFGIEGVHYDLVDGKATFKPEILNAGTPINTQMWQVGAQVQRGFYQDYEYERQWSNKHALEGIALYEAGDYLLEPYMGVAFVEDEKKVYDKYWPSIKTYMLEMQQAWILGTSDVNEDWDKYQSQLERLGYSKVMKVMESAYERQYGS</sequence>
<dbReference type="PANTHER" id="PTHR43649">
    <property type="entry name" value="ARABINOSE-BINDING PROTEIN-RELATED"/>
    <property type="match status" value="1"/>
</dbReference>
<dbReference type="Proteomes" id="UP000286482">
    <property type="component" value="Unassembled WGS sequence"/>
</dbReference>
<evidence type="ECO:0000256" key="2">
    <source>
        <dbReference type="ARBA" id="ARBA00008520"/>
    </source>
</evidence>
<dbReference type="RefSeq" id="WP_120354007.1">
    <property type="nucleotide sequence ID" value="NZ_RAQO01000004.1"/>
</dbReference>
<dbReference type="AlphaFoldDB" id="A0A420EH46"/>
<dbReference type="Gene3D" id="3.40.190.10">
    <property type="entry name" value="Periplasmic binding protein-like II"/>
    <property type="match status" value="2"/>
</dbReference>
<dbReference type="OrthoDB" id="3225049at2"/>
<dbReference type="SUPFAM" id="SSF53850">
    <property type="entry name" value="Periplasmic binding protein-like II"/>
    <property type="match status" value="1"/>
</dbReference>
<comment type="similarity">
    <text evidence="2">Belongs to the bacterial solute-binding protein 1 family.</text>
</comment>
<gene>
    <name evidence="4" type="ORF">DBZ36_06000</name>
</gene>
<keyword evidence="5" id="KW-1185">Reference proteome</keyword>
<dbReference type="InterPro" id="IPR006059">
    <property type="entry name" value="SBP"/>
</dbReference>
<protein>
    <submittedName>
        <fullName evidence="4">Extracellular solute-binding protein</fullName>
    </submittedName>
</protein>
<reference evidence="4 5" key="1">
    <citation type="submission" date="2018-09" db="EMBL/GenBank/DDBJ databases">
        <authorList>
            <person name="Wang Z."/>
        </authorList>
    </citation>
    <scope>NUCLEOTIDE SEQUENCE [LARGE SCALE GENOMIC DNA]</scope>
    <source>
        <strain evidence="4 5">ALS 81</strain>
    </source>
</reference>
<name>A0A420EH46_9ALTE</name>
<dbReference type="Pfam" id="PF01547">
    <property type="entry name" value="SBP_bac_1"/>
    <property type="match status" value="1"/>
</dbReference>
<evidence type="ECO:0000256" key="3">
    <source>
        <dbReference type="SAM" id="SignalP"/>
    </source>
</evidence>